<evidence type="ECO:0000313" key="1">
    <source>
        <dbReference type="EMBL" id="PPR81944.1"/>
    </source>
</evidence>
<gene>
    <name evidence="1" type="ORF">GOBAR_AA38773</name>
</gene>
<evidence type="ECO:0000313" key="2">
    <source>
        <dbReference type="Proteomes" id="UP000239757"/>
    </source>
</evidence>
<proteinExistence type="predicted"/>
<protein>
    <submittedName>
        <fullName evidence="1">Uncharacterized protein</fullName>
    </submittedName>
</protein>
<name>A0A2P5VSX5_GOSBA</name>
<accession>A0A2P5VSX5</accession>
<dbReference type="AlphaFoldDB" id="A0A2P5VSX5"/>
<reference evidence="1 2" key="1">
    <citation type="submission" date="2015-01" db="EMBL/GenBank/DDBJ databases">
        <title>Genome of allotetraploid Gossypium barbadense reveals genomic plasticity and fiber elongation in cotton evolution.</title>
        <authorList>
            <person name="Chen X."/>
            <person name="Liu X."/>
            <person name="Zhao B."/>
            <person name="Zheng H."/>
            <person name="Hu Y."/>
            <person name="Lu G."/>
            <person name="Yang C."/>
            <person name="Chen J."/>
            <person name="Shan C."/>
            <person name="Zhang L."/>
            <person name="Zhou Y."/>
            <person name="Wang L."/>
            <person name="Guo W."/>
            <person name="Bai Y."/>
            <person name="Ruan J."/>
            <person name="Shangguan X."/>
            <person name="Mao Y."/>
            <person name="Jiang J."/>
            <person name="Zhu Y."/>
            <person name="Lei J."/>
            <person name="Kang H."/>
            <person name="Chen S."/>
            <person name="He X."/>
            <person name="Wang R."/>
            <person name="Wang Y."/>
            <person name="Chen J."/>
            <person name="Wang L."/>
            <person name="Yu S."/>
            <person name="Wang B."/>
            <person name="Wei J."/>
            <person name="Song S."/>
            <person name="Lu X."/>
            <person name="Gao Z."/>
            <person name="Gu W."/>
            <person name="Deng X."/>
            <person name="Ma D."/>
            <person name="Wang S."/>
            <person name="Liang W."/>
            <person name="Fang L."/>
            <person name="Cai C."/>
            <person name="Zhu X."/>
            <person name="Zhou B."/>
            <person name="Zhang Y."/>
            <person name="Chen Z."/>
            <person name="Xu S."/>
            <person name="Zhu R."/>
            <person name="Wang S."/>
            <person name="Zhang T."/>
            <person name="Zhao G."/>
        </authorList>
    </citation>
    <scope>NUCLEOTIDE SEQUENCE [LARGE SCALE GENOMIC DNA]</scope>
    <source>
        <strain evidence="2">cv. Xinhai21</strain>
        <tissue evidence="1">Leaf</tissue>
    </source>
</reference>
<organism evidence="1 2">
    <name type="scientific">Gossypium barbadense</name>
    <name type="common">Sea Island cotton</name>
    <name type="synonym">Hibiscus barbadensis</name>
    <dbReference type="NCBI Taxonomy" id="3634"/>
    <lineage>
        <taxon>Eukaryota</taxon>
        <taxon>Viridiplantae</taxon>
        <taxon>Streptophyta</taxon>
        <taxon>Embryophyta</taxon>
        <taxon>Tracheophyta</taxon>
        <taxon>Spermatophyta</taxon>
        <taxon>Magnoliopsida</taxon>
        <taxon>eudicotyledons</taxon>
        <taxon>Gunneridae</taxon>
        <taxon>Pentapetalae</taxon>
        <taxon>rosids</taxon>
        <taxon>malvids</taxon>
        <taxon>Malvales</taxon>
        <taxon>Malvaceae</taxon>
        <taxon>Malvoideae</taxon>
        <taxon>Gossypium</taxon>
    </lineage>
</organism>
<dbReference type="Proteomes" id="UP000239757">
    <property type="component" value="Unassembled WGS sequence"/>
</dbReference>
<sequence>MTNCIRDQKTGNCDMGDGLLHGGNAHENRTSGANSGVQLGDTFGDLMNDALSMALELIHEDWACERALVEGSFFFGV</sequence>
<dbReference type="EMBL" id="KZ671066">
    <property type="protein sequence ID" value="PPR81944.1"/>
    <property type="molecule type" value="Genomic_DNA"/>
</dbReference>